<dbReference type="InterPro" id="IPR004821">
    <property type="entry name" value="Cyt_trans-like"/>
</dbReference>
<sequence length="139" mass="15678">MVFGTFDMIHPGHEDLFRQARALARPEHGRGADEPFLIVSVARDSAAARHKGAAARRNERERLEAVQSHPLVDKALLGDEEGYMTHIKYERPDIIALGYDQSGEYVERLEQDLKAAGLPTKVVRLVPFKPETFKTSKLR</sequence>
<dbReference type="GO" id="GO:0016779">
    <property type="term" value="F:nucleotidyltransferase activity"/>
    <property type="evidence" value="ECO:0007669"/>
    <property type="project" value="UniProtKB-KW"/>
</dbReference>
<evidence type="ECO:0000256" key="1">
    <source>
        <dbReference type="ARBA" id="ARBA00022679"/>
    </source>
</evidence>
<name>A0A1F6EGT9_9BACT</name>
<dbReference type="AlphaFoldDB" id="A0A1F6EGT9"/>
<keyword evidence="1" id="KW-0808">Transferase</keyword>
<dbReference type="Pfam" id="PF01467">
    <property type="entry name" value="CTP_transf_like"/>
    <property type="match status" value="1"/>
</dbReference>
<protein>
    <recommendedName>
        <fullName evidence="3">Cytidyltransferase-like domain-containing protein</fullName>
    </recommendedName>
</protein>
<keyword evidence="2" id="KW-0548">Nucleotidyltransferase</keyword>
<gene>
    <name evidence="4" type="ORF">A3A38_02605</name>
</gene>
<reference evidence="4 5" key="1">
    <citation type="journal article" date="2016" name="Nat. Commun.">
        <title>Thousands of microbial genomes shed light on interconnected biogeochemical processes in an aquifer system.</title>
        <authorList>
            <person name="Anantharaman K."/>
            <person name="Brown C.T."/>
            <person name="Hug L.A."/>
            <person name="Sharon I."/>
            <person name="Castelle C.J."/>
            <person name="Probst A.J."/>
            <person name="Thomas B.C."/>
            <person name="Singh A."/>
            <person name="Wilkins M.J."/>
            <person name="Karaoz U."/>
            <person name="Brodie E.L."/>
            <person name="Williams K.H."/>
            <person name="Hubbard S.S."/>
            <person name="Banfield J.F."/>
        </authorList>
    </citation>
    <scope>NUCLEOTIDE SEQUENCE [LARGE SCALE GENOMIC DNA]</scope>
</reference>
<organism evidence="4 5">
    <name type="scientific">Candidatus Kaiserbacteria bacterium RIFCSPLOWO2_01_FULL_53_17</name>
    <dbReference type="NCBI Taxonomy" id="1798511"/>
    <lineage>
        <taxon>Bacteria</taxon>
        <taxon>Candidatus Kaiseribacteriota</taxon>
    </lineage>
</organism>
<proteinExistence type="predicted"/>
<accession>A0A1F6EGT9</accession>
<dbReference type="Gene3D" id="3.40.50.620">
    <property type="entry name" value="HUPs"/>
    <property type="match status" value="1"/>
</dbReference>
<evidence type="ECO:0000313" key="5">
    <source>
        <dbReference type="Proteomes" id="UP000177306"/>
    </source>
</evidence>
<evidence type="ECO:0000259" key="3">
    <source>
        <dbReference type="Pfam" id="PF01467"/>
    </source>
</evidence>
<dbReference type="PANTHER" id="PTHR43793">
    <property type="entry name" value="FAD SYNTHASE"/>
    <property type="match status" value="1"/>
</dbReference>
<comment type="caution">
    <text evidence="4">The sequence shown here is derived from an EMBL/GenBank/DDBJ whole genome shotgun (WGS) entry which is preliminary data.</text>
</comment>
<feature type="domain" description="Cytidyltransferase-like" evidence="3">
    <location>
        <begin position="2"/>
        <end position="118"/>
    </location>
</feature>
<dbReference type="EMBL" id="MFLY01000029">
    <property type="protein sequence ID" value="OGG72836.1"/>
    <property type="molecule type" value="Genomic_DNA"/>
</dbReference>
<dbReference type="InterPro" id="IPR014729">
    <property type="entry name" value="Rossmann-like_a/b/a_fold"/>
</dbReference>
<evidence type="ECO:0000256" key="2">
    <source>
        <dbReference type="ARBA" id="ARBA00022695"/>
    </source>
</evidence>
<evidence type="ECO:0000313" key="4">
    <source>
        <dbReference type="EMBL" id="OGG72836.1"/>
    </source>
</evidence>
<dbReference type="InterPro" id="IPR050385">
    <property type="entry name" value="Archaeal_FAD_synthase"/>
</dbReference>
<dbReference type="NCBIfam" id="TIGR00125">
    <property type="entry name" value="cyt_tran_rel"/>
    <property type="match status" value="1"/>
</dbReference>
<dbReference type="SUPFAM" id="SSF52374">
    <property type="entry name" value="Nucleotidylyl transferase"/>
    <property type="match status" value="1"/>
</dbReference>
<dbReference type="PANTHER" id="PTHR43793:SF1">
    <property type="entry name" value="FAD SYNTHASE"/>
    <property type="match status" value="1"/>
</dbReference>
<dbReference type="Proteomes" id="UP000177306">
    <property type="component" value="Unassembled WGS sequence"/>
</dbReference>